<dbReference type="HOGENOM" id="CLU_1472490_0_0_11"/>
<feature type="compositionally biased region" description="Polar residues" evidence="1">
    <location>
        <begin position="174"/>
        <end position="183"/>
    </location>
</feature>
<gene>
    <name evidence="3" type="ORF">BINDI_0444</name>
</gene>
<evidence type="ECO:0008006" key="5">
    <source>
        <dbReference type="Google" id="ProtNLM"/>
    </source>
</evidence>
<dbReference type="KEGG" id="bii:BINDI_0444"/>
<feature type="transmembrane region" description="Helical" evidence="2">
    <location>
        <begin position="119"/>
        <end position="141"/>
    </location>
</feature>
<name>A0A087VTK2_9BIFI</name>
<feature type="transmembrane region" description="Helical" evidence="2">
    <location>
        <begin position="32"/>
        <end position="49"/>
    </location>
</feature>
<evidence type="ECO:0000313" key="4">
    <source>
        <dbReference type="Proteomes" id="UP000028569"/>
    </source>
</evidence>
<protein>
    <recommendedName>
        <fullName evidence="5">Alcohol dehydrogenase</fullName>
    </recommendedName>
</protein>
<proteinExistence type="predicted"/>
<feature type="compositionally biased region" description="Basic and acidic residues" evidence="1">
    <location>
        <begin position="1"/>
        <end position="10"/>
    </location>
</feature>
<dbReference type="RefSeq" id="WP_052108680.1">
    <property type="nucleotide sequence ID" value="NZ_CP006018.1"/>
</dbReference>
<dbReference type="OrthoDB" id="3232343at2"/>
<feature type="region of interest" description="Disordered" evidence="1">
    <location>
        <begin position="1"/>
        <end position="23"/>
    </location>
</feature>
<keyword evidence="4" id="KW-1185">Reference proteome</keyword>
<organism evidence="3 4">
    <name type="scientific">Bifidobacterium [indicum] DSM 20214 = LMG 11587</name>
    <dbReference type="NCBI Taxonomy" id="1341694"/>
    <lineage>
        <taxon>Bacteria</taxon>
        <taxon>Bacillati</taxon>
        <taxon>Actinomycetota</taxon>
        <taxon>Actinomycetes</taxon>
        <taxon>Bifidobacteriales</taxon>
        <taxon>Bifidobacteriaceae</taxon>
        <taxon>Bifidobacterium</taxon>
    </lineage>
</organism>
<feature type="transmembrane region" description="Helical" evidence="2">
    <location>
        <begin position="55"/>
        <end position="76"/>
    </location>
</feature>
<evidence type="ECO:0000256" key="1">
    <source>
        <dbReference type="SAM" id="MobiDB-lite"/>
    </source>
</evidence>
<accession>A0A087VTK2</accession>
<sequence length="183" mass="19846">MARQHDTIHADDEDAGGKQQVTRRQAIRPSRYLLALVIGVLVGTLGTLVQRSGAAAGIPWGMALAYLLVALASWWVRNDSGTLGLSLHLVASTMVVWALSMRGPGGDVLMPYADFPSFFAKYAVFLWMGGLVLIQFLALCLPRTWFDDGIIREWPVSEPGEEAGRDHDGHQVAGTASTKEVKA</sequence>
<evidence type="ECO:0000313" key="3">
    <source>
        <dbReference type="EMBL" id="AIC91725.1"/>
    </source>
</evidence>
<dbReference type="AlphaFoldDB" id="A0A087VTK2"/>
<feature type="transmembrane region" description="Helical" evidence="2">
    <location>
        <begin position="83"/>
        <end position="99"/>
    </location>
</feature>
<feature type="region of interest" description="Disordered" evidence="1">
    <location>
        <begin position="158"/>
        <end position="183"/>
    </location>
</feature>
<dbReference type="Proteomes" id="UP000028569">
    <property type="component" value="Chromosome"/>
</dbReference>
<keyword evidence="2" id="KW-0812">Transmembrane</keyword>
<evidence type="ECO:0000256" key="2">
    <source>
        <dbReference type="SAM" id="Phobius"/>
    </source>
</evidence>
<reference evidence="3 4" key="1">
    <citation type="journal article" date="2014" name="Appl. Environ. Microbiol.">
        <title>Genomic encyclopedia of type strains of the genus Bifidobacterium.</title>
        <authorList>
            <person name="Milani C."/>
            <person name="Lugli G.A."/>
            <person name="Duranti S."/>
            <person name="Turroni F."/>
            <person name="Bottacini F."/>
            <person name="Mangifesta M."/>
            <person name="Sanchez B."/>
            <person name="Viappiani A."/>
            <person name="Mancabelli L."/>
            <person name="Taminiau B."/>
            <person name="Delcenserie V."/>
            <person name="Barrangou R."/>
            <person name="Margolles A."/>
            <person name="van Sinderen D."/>
            <person name="Ventura M."/>
        </authorList>
    </citation>
    <scope>NUCLEOTIDE SEQUENCE [LARGE SCALE GENOMIC DNA]</scope>
    <source>
        <strain evidence="3 4">LMG 11587</strain>
    </source>
</reference>
<keyword evidence="2" id="KW-1133">Transmembrane helix</keyword>
<keyword evidence="2" id="KW-0472">Membrane</keyword>
<dbReference type="EMBL" id="CP006018">
    <property type="protein sequence ID" value="AIC91725.1"/>
    <property type="molecule type" value="Genomic_DNA"/>
</dbReference>